<dbReference type="InterPro" id="IPR004136">
    <property type="entry name" value="NMO"/>
</dbReference>
<keyword evidence="7" id="KW-0503">Monooxygenase</keyword>
<keyword evidence="3" id="KW-0216">Detoxification</keyword>
<reference evidence="11 12" key="1">
    <citation type="submission" date="2020-10" db="EMBL/GenBank/DDBJ databases">
        <title>Sequencing the genomes of 1000 actinobacteria strains.</title>
        <authorList>
            <person name="Klenk H.-P."/>
        </authorList>
    </citation>
    <scope>NUCLEOTIDE SEQUENCE [LARGE SCALE GENOMIC DNA]</scope>
    <source>
        <strain evidence="11 12">DSM 15666</strain>
    </source>
</reference>
<dbReference type="PANTHER" id="PTHR42747">
    <property type="entry name" value="NITRONATE MONOOXYGENASE-RELATED"/>
    <property type="match status" value="1"/>
</dbReference>
<evidence type="ECO:0000313" key="12">
    <source>
        <dbReference type="Proteomes" id="UP000643525"/>
    </source>
</evidence>
<keyword evidence="5" id="KW-0288">FMN</keyword>
<dbReference type="Proteomes" id="UP000643525">
    <property type="component" value="Unassembled WGS sequence"/>
</dbReference>
<dbReference type="GO" id="GO:0051213">
    <property type="term" value="F:dioxygenase activity"/>
    <property type="evidence" value="ECO:0007669"/>
    <property type="project" value="UniProtKB-KW"/>
</dbReference>
<dbReference type="Gene3D" id="3.20.20.70">
    <property type="entry name" value="Aldolase class I"/>
    <property type="match status" value="1"/>
</dbReference>
<evidence type="ECO:0000256" key="2">
    <source>
        <dbReference type="ARBA" id="ARBA00009881"/>
    </source>
</evidence>
<accession>A0ABR9JCZ9</accession>
<proteinExistence type="inferred from homology"/>
<name>A0ABR9JCZ9_9MICC</name>
<sequence length="364" mass="37547">MTALASGLLADLGATAALVAAPMAGGPSRPELVIAASRAGAHGFLAGGYKTAAELAEQISAVQEETPRLGVNLFVPNPVPLDAQDRVRYEAALRRWTTEQAAARSADRRNRDPAWPAAVTLPTGLPEHADDAWAEKLALLEAQPVPVISLTFGLPSRADVRRLQATGAKVLLTVTSAAEAAQAEAAGVDGLIVQSSSAGGHSGTWTPVRKPRQIELDELLPAVRAQTGLPLWAAGGLATPEAVSAVLTAGAEAVAVGTVLLRCVESGAHPVHKQALADAREAGQTVVTTAFSGRPARALRNCFAAELTEQAPLGFPALHHMTSSLRRASAAAGDPEGLNLWAGTGFARASDEPAEVILRRLAGF</sequence>
<evidence type="ECO:0000256" key="9">
    <source>
        <dbReference type="ARBA" id="ARBA00049401"/>
    </source>
</evidence>
<evidence type="ECO:0000256" key="6">
    <source>
        <dbReference type="ARBA" id="ARBA00023002"/>
    </source>
</evidence>
<keyword evidence="11" id="KW-0223">Dioxygenase</keyword>
<dbReference type="PANTHER" id="PTHR42747:SF3">
    <property type="entry name" value="NITRONATE MONOOXYGENASE-RELATED"/>
    <property type="match status" value="1"/>
</dbReference>
<dbReference type="EMBL" id="JADBED010000001">
    <property type="protein sequence ID" value="MBE1523806.1"/>
    <property type="molecule type" value="Genomic_DNA"/>
</dbReference>
<evidence type="ECO:0000256" key="8">
    <source>
        <dbReference type="ARBA" id="ARBA00031155"/>
    </source>
</evidence>
<comment type="caution">
    <text evidence="11">The sequence shown here is derived from an EMBL/GenBank/DDBJ whole genome shotgun (WGS) entry which is preliminary data.</text>
</comment>
<evidence type="ECO:0000256" key="4">
    <source>
        <dbReference type="ARBA" id="ARBA00022630"/>
    </source>
</evidence>
<evidence type="ECO:0000256" key="10">
    <source>
        <dbReference type="SAM" id="SignalP"/>
    </source>
</evidence>
<dbReference type="Pfam" id="PF03060">
    <property type="entry name" value="NMO"/>
    <property type="match status" value="1"/>
</dbReference>
<dbReference type="InterPro" id="IPR013785">
    <property type="entry name" value="Aldolase_TIM"/>
</dbReference>
<organism evidence="11 12">
    <name type="scientific">Nesterenkonia lutea</name>
    <dbReference type="NCBI Taxonomy" id="272919"/>
    <lineage>
        <taxon>Bacteria</taxon>
        <taxon>Bacillati</taxon>
        <taxon>Actinomycetota</taxon>
        <taxon>Actinomycetes</taxon>
        <taxon>Micrococcales</taxon>
        <taxon>Micrococcaceae</taxon>
        <taxon>Nesterenkonia</taxon>
    </lineage>
</organism>
<feature type="chain" id="PRO_5047051689" description="Propionate 3-nitronate monooxygenase" evidence="10">
    <location>
        <begin position="21"/>
        <end position="364"/>
    </location>
</feature>
<gene>
    <name evidence="11" type="ORF">H4W27_000924</name>
</gene>
<dbReference type="CDD" id="cd04730">
    <property type="entry name" value="NPD_like"/>
    <property type="match status" value="1"/>
</dbReference>
<comment type="similarity">
    <text evidence="2">Belongs to the nitronate monooxygenase family. NMO class I subfamily.</text>
</comment>
<evidence type="ECO:0000256" key="5">
    <source>
        <dbReference type="ARBA" id="ARBA00022643"/>
    </source>
</evidence>
<dbReference type="SUPFAM" id="SSF51412">
    <property type="entry name" value="Inosine monophosphate dehydrogenase (IMPDH)"/>
    <property type="match status" value="1"/>
</dbReference>
<evidence type="ECO:0000256" key="1">
    <source>
        <dbReference type="ARBA" id="ARBA00001917"/>
    </source>
</evidence>
<evidence type="ECO:0000256" key="3">
    <source>
        <dbReference type="ARBA" id="ARBA00022575"/>
    </source>
</evidence>
<dbReference type="RefSeq" id="WP_318782155.1">
    <property type="nucleotide sequence ID" value="NZ_BAAALJ010000014.1"/>
</dbReference>
<comment type="catalytic activity">
    <reaction evidence="9">
        <text>3 propionate 3-nitronate + 3 O2 + H2O = 3 3-oxopropanoate + 2 nitrate + nitrite + H2O2 + 3 H(+)</text>
        <dbReference type="Rhea" id="RHEA:57332"/>
        <dbReference type="ChEBI" id="CHEBI:15377"/>
        <dbReference type="ChEBI" id="CHEBI:15378"/>
        <dbReference type="ChEBI" id="CHEBI:15379"/>
        <dbReference type="ChEBI" id="CHEBI:16240"/>
        <dbReference type="ChEBI" id="CHEBI:16301"/>
        <dbReference type="ChEBI" id="CHEBI:17632"/>
        <dbReference type="ChEBI" id="CHEBI:33190"/>
        <dbReference type="ChEBI" id="CHEBI:136067"/>
    </reaction>
</comment>
<keyword evidence="6" id="KW-0560">Oxidoreductase</keyword>
<protein>
    <recommendedName>
        <fullName evidence="8">Propionate 3-nitronate monooxygenase</fullName>
    </recommendedName>
</protein>
<comment type="cofactor">
    <cofactor evidence="1">
        <name>FMN</name>
        <dbReference type="ChEBI" id="CHEBI:58210"/>
    </cofactor>
</comment>
<feature type="signal peptide" evidence="10">
    <location>
        <begin position="1"/>
        <end position="20"/>
    </location>
</feature>
<keyword evidence="4" id="KW-0285">Flavoprotein</keyword>
<keyword evidence="10" id="KW-0732">Signal</keyword>
<keyword evidence="12" id="KW-1185">Reference proteome</keyword>
<evidence type="ECO:0000256" key="7">
    <source>
        <dbReference type="ARBA" id="ARBA00023033"/>
    </source>
</evidence>
<evidence type="ECO:0000313" key="11">
    <source>
        <dbReference type="EMBL" id="MBE1523806.1"/>
    </source>
</evidence>